<dbReference type="InterPro" id="IPR037185">
    <property type="entry name" value="EmrE-like"/>
</dbReference>
<evidence type="ECO:0000256" key="8">
    <source>
        <dbReference type="SAM" id="Phobius"/>
    </source>
</evidence>
<name>A0A073KC95_9BACI</name>
<dbReference type="eggNOG" id="COG2076">
    <property type="taxonomic scope" value="Bacteria"/>
</dbReference>
<evidence type="ECO:0000313" key="10">
    <source>
        <dbReference type="Proteomes" id="UP000027822"/>
    </source>
</evidence>
<dbReference type="Pfam" id="PF00893">
    <property type="entry name" value="Multi_Drug_Res"/>
    <property type="match status" value="1"/>
</dbReference>
<feature type="transmembrane region" description="Helical" evidence="8">
    <location>
        <begin position="58"/>
        <end position="79"/>
    </location>
</feature>
<dbReference type="STRING" id="574376.BAMA_19150"/>
<evidence type="ECO:0000256" key="7">
    <source>
        <dbReference type="RuleBase" id="RU003942"/>
    </source>
</evidence>
<keyword evidence="10" id="KW-1185">Reference proteome</keyword>
<dbReference type="Gene3D" id="1.10.3730.20">
    <property type="match status" value="1"/>
</dbReference>
<feature type="transmembrane region" description="Helical" evidence="8">
    <location>
        <begin position="85"/>
        <end position="103"/>
    </location>
</feature>
<gene>
    <name evidence="9" type="ORF">BAMA_19150</name>
</gene>
<dbReference type="AlphaFoldDB" id="A0A073KC95"/>
<evidence type="ECO:0000313" key="9">
    <source>
        <dbReference type="EMBL" id="KEK19893.1"/>
    </source>
</evidence>
<comment type="subcellular location">
    <subcellularLocation>
        <location evidence="1 7">Cell membrane</location>
        <topology evidence="1 7">Multi-pass membrane protein</topology>
    </subcellularLocation>
</comment>
<keyword evidence="3" id="KW-1003">Cell membrane</keyword>
<evidence type="ECO:0000256" key="3">
    <source>
        <dbReference type="ARBA" id="ARBA00022475"/>
    </source>
</evidence>
<dbReference type="FunFam" id="1.10.3730.20:FF:000001">
    <property type="entry name" value="Quaternary ammonium compound resistance transporter SugE"/>
    <property type="match status" value="1"/>
</dbReference>
<dbReference type="PANTHER" id="PTHR30561:SF1">
    <property type="entry name" value="MULTIDRUG TRANSPORTER EMRE"/>
    <property type="match status" value="1"/>
</dbReference>
<dbReference type="GO" id="GO:0005886">
    <property type="term" value="C:plasma membrane"/>
    <property type="evidence" value="ECO:0007669"/>
    <property type="project" value="UniProtKB-SubCell"/>
</dbReference>
<dbReference type="RefSeq" id="WP_034638064.1">
    <property type="nucleotide sequence ID" value="NZ_CBCSJC010000010.1"/>
</dbReference>
<dbReference type="InterPro" id="IPR000390">
    <property type="entry name" value="Small_drug/metabolite_transptr"/>
</dbReference>
<feature type="transmembrane region" description="Helical" evidence="8">
    <location>
        <begin position="30"/>
        <end position="51"/>
    </location>
</feature>
<keyword evidence="2" id="KW-0813">Transport</keyword>
<sequence>MKGYFALAVSIVSELCGTTMLKLSDGFTNIAPSIGVVICFGISFYFLSLCLKTVPLSLAYAIWSGIGTAFTAVIGVVVWNDPFNVTMFIGLVLIIGGVVLLNGSSDTEKVEEVSN</sequence>
<accession>A0A073KC95</accession>
<evidence type="ECO:0000256" key="1">
    <source>
        <dbReference type="ARBA" id="ARBA00004651"/>
    </source>
</evidence>
<comment type="similarity">
    <text evidence="7">Belongs to the drug/metabolite transporter (DMT) superfamily. Small multidrug resistance (SMR) (TC 2.A.7.1) family.</text>
</comment>
<dbReference type="Proteomes" id="UP000027822">
    <property type="component" value="Unassembled WGS sequence"/>
</dbReference>
<evidence type="ECO:0000256" key="4">
    <source>
        <dbReference type="ARBA" id="ARBA00022692"/>
    </source>
</evidence>
<dbReference type="OrthoDB" id="21828at2"/>
<protein>
    <submittedName>
        <fullName evidence="9">Multidrug transporter</fullName>
    </submittedName>
</protein>
<proteinExistence type="inferred from homology"/>
<evidence type="ECO:0000256" key="2">
    <source>
        <dbReference type="ARBA" id="ARBA00022448"/>
    </source>
</evidence>
<dbReference type="EMBL" id="JOTN01000005">
    <property type="protein sequence ID" value="KEK19893.1"/>
    <property type="molecule type" value="Genomic_DNA"/>
</dbReference>
<organism evidence="9 10">
    <name type="scientific">Bacillus manliponensis</name>
    <dbReference type="NCBI Taxonomy" id="574376"/>
    <lineage>
        <taxon>Bacteria</taxon>
        <taxon>Bacillati</taxon>
        <taxon>Bacillota</taxon>
        <taxon>Bacilli</taxon>
        <taxon>Bacillales</taxon>
        <taxon>Bacillaceae</taxon>
        <taxon>Bacillus</taxon>
        <taxon>Bacillus cereus group</taxon>
    </lineage>
</organism>
<dbReference type="SUPFAM" id="SSF103481">
    <property type="entry name" value="Multidrug resistance efflux transporter EmrE"/>
    <property type="match status" value="1"/>
</dbReference>
<evidence type="ECO:0000256" key="6">
    <source>
        <dbReference type="ARBA" id="ARBA00023136"/>
    </source>
</evidence>
<comment type="caution">
    <text evidence="9">The sequence shown here is derived from an EMBL/GenBank/DDBJ whole genome shotgun (WGS) entry which is preliminary data.</text>
</comment>
<keyword evidence="5 8" id="KW-1133">Transmembrane helix</keyword>
<dbReference type="InterPro" id="IPR045324">
    <property type="entry name" value="Small_multidrug_res"/>
</dbReference>
<evidence type="ECO:0000256" key="5">
    <source>
        <dbReference type="ARBA" id="ARBA00022989"/>
    </source>
</evidence>
<reference evidence="9 10" key="1">
    <citation type="submission" date="2014-06" db="EMBL/GenBank/DDBJ databases">
        <title>Draft genome sequence of Bacillus manliponensis JCM 15802 (MCCC 1A00708).</title>
        <authorList>
            <person name="Lai Q."/>
            <person name="Liu Y."/>
            <person name="Shao Z."/>
        </authorList>
    </citation>
    <scope>NUCLEOTIDE SEQUENCE [LARGE SCALE GENOMIC DNA]</scope>
    <source>
        <strain evidence="9 10">JCM 15802</strain>
    </source>
</reference>
<dbReference type="PANTHER" id="PTHR30561">
    <property type="entry name" value="SMR FAMILY PROTON-DEPENDENT DRUG EFFLUX TRANSPORTER SUGE"/>
    <property type="match status" value="1"/>
</dbReference>
<dbReference type="GO" id="GO:0022857">
    <property type="term" value="F:transmembrane transporter activity"/>
    <property type="evidence" value="ECO:0007669"/>
    <property type="project" value="InterPro"/>
</dbReference>
<keyword evidence="4 7" id="KW-0812">Transmembrane</keyword>
<keyword evidence="6 8" id="KW-0472">Membrane</keyword>